<dbReference type="EMBL" id="MVBM01000004">
    <property type="protein sequence ID" value="OOK74267.1"/>
    <property type="molecule type" value="Genomic_DNA"/>
</dbReference>
<protein>
    <submittedName>
        <fullName evidence="1">Uncharacterized protein</fullName>
    </submittedName>
</protein>
<evidence type="ECO:0000313" key="1">
    <source>
        <dbReference type="EMBL" id="OOK74267.1"/>
    </source>
</evidence>
<reference evidence="1 2" key="1">
    <citation type="submission" date="2017-02" db="EMBL/GenBank/DDBJ databases">
        <title>Complete genome sequences of Mycobacterium kansasii strains isolated from rhesus macaques.</title>
        <authorList>
            <person name="Panda A."/>
            <person name="Nagaraj S."/>
            <person name="Zhao X."/>
            <person name="Tettelin H."/>
            <person name="Detolla L.J."/>
        </authorList>
    </citation>
    <scope>NUCLEOTIDE SEQUENCE [LARGE SCALE GENOMIC DNA]</scope>
    <source>
        <strain evidence="1 2">11-3813</strain>
    </source>
</reference>
<organism evidence="1 2">
    <name type="scientific">Mycobacterium kansasii</name>
    <dbReference type="NCBI Taxonomy" id="1768"/>
    <lineage>
        <taxon>Bacteria</taxon>
        <taxon>Bacillati</taxon>
        <taxon>Actinomycetota</taxon>
        <taxon>Actinomycetes</taxon>
        <taxon>Mycobacteriales</taxon>
        <taxon>Mycobacteriaceae</taxon>
        <taxon>Mycobacterium</taxon>
    </lineage>
</organism>
<dbReference type="AlphaFoldDB" id="A0A1V3X5C6"/>
<comment type="caution">
    <text evidence="1">The sequence shown here is derived from an EMBL/GenBank/DDBJ whole genome shotgun (WGS) entry which is preliminary data.</text>
</comment>
<sequence>MRVLGCWFHHSDRYDAWINAWLIWRYRIDPTLSRFRRGV</sequence>
<gene>
    <name evidence="1" type="ORF">BZL30_4445</name>
</gene>
<proteinExistence type="predicted"/>
<name>A0A1V3X5C6_MYCKA</name>
<accession>A0A1V3X5C6</accession>
<dbReference type="Proteomes" id="UP000189229">
    <property type="component" value="Unassembled WGS sequence"/>
</dbReference>
<evidence type="ECO:0000313" key="2">
    <source>
        <dbReference type="Proteomes" id="UP000189229"/>
    </source>
</evidence>